<feature type="non-terminal residue" evidence="1">
    <location>
        <position position="1"/>
    </location>
</feature>
<dbReference type="AlphaFoldDB" id="A0A382ZT31"/>
<protein>
    <submittedName>
        <fullName evidence="1">Uncharacterized protein</fullName>
    </submittedName>
</protein>
<organism evidence="1">
    <name type="scientific">marine metagenome</name>
    <dbReference type="NCBI Taxonomy" id="408172"/>
    <lineage>
        <taxon>unclassified sequences</taxon>
        <taxon>metagenomes</taxon>
        <taxon>ecological metagenomes</taxon>
    </lineage>
</organism>
<feature type="non-terminal residue" evidence="1">
    <location>
        <position position="255"/>
    </location>
</feature>
<dbReference type="EMBL" id="UINC01186420">
    <property type="protein sequence ID" value="SVD98632.1"/>
    <property type="molecule type" value="Genomic_DNA"/>
</dbReference>
<accession>A0A382ZT31</accession>
<evidence type="ECO:0000313" key="1">
    <source>
        <dbReference type="EMBL" id="SVD98632.1"/>
    </source>
</evidence>
<name>A0A382ZT31_9ZZZZ</name>
<sequence>GGNHQYLPGRIMSLHIVGTGLFYDVEFHSWTSGNGGGFSYTRTPAELNSFDYPEDAVYFEKEDYADWQLEQSQDRITDDTWITRDNYQGIFNAMSEEYYEFNYDEEWESAPSNTMWAYGLTGNTQGDYRPFTDAVQNQMSMDELNEGGHTFSMHIVSDNLFYDVVFHTWTCCGDGGGFSYTRTDQNGVSVTFTKEDNADYTLEENQDRITDNVWITRAEQKPLFNIAAEASYNSAPTLYLNAVGSPENTEWGFGR</sequence>
<gene>
    <name evidence="1" type="ORF">METZ01_LOCUS451486</name>
</gene>
<proteinExistence type="predicted"/>
<reference evidence="1" key="1">
    <citation type="submission" date="2018-05" db="EMBL/GenBank/DDBJ databases">
        <authorList>
            <person name="Lanie J.A."/>
            <person name="Ng W.-L."/>
            <person name="Kazmierczak K.M."/>
            <person name="Andrzejewski T.M."/>
            <person name="Davidsen T.M."/>
            <person name="Wayne K.J."/>
            <person name="Tettelin H."/>
            <person name="Glass J.I."/>
            <person name="Rusch D."/>
            <person name="Podicherti R."/>
            <person name="Tsui H.-C.T."/>
            <person name="Winkler M.E."/>
        </authorList>
    </citation>
    <scope>NUCLEOTIDE SEQUENCE</scope>
</reference>